<dbReference type="InterPro" id="IPR006944">
    <property type="entry name" value="Phage/GTA_portal"/>
</dbReference>
<accession>A0A8J8M8H2</accession>
<gene>
    <name evidence="1" type="ORF">HYG85_04600</name>
</gene>
<evidence type="ECO:0000313" key="2">
    <source>
        <dbReference type="Proteomes" id="UP000677305"/>
    </source>
</evidence>
<dbReference type="Pfam" id="PF04860">
    <property type="entry name" value="Phage_portal"/>
    <property type="match status" value="1"/>
</dbReference>
<dbReference type="Proteomes" id="UP000677305">
    <property type="component" value="Chromosome"/>
</dbReference>
<proteinExistence type="predicted"/>
<dbReference type="RefSeq" id="WP_212692486.1">
    <property type="nucleotide sequence ID" value="NZ_CP058561.1"/>
</dbReference>
<protein>
    <submittedName>
        <fullName evidence="1">Phage portal protein</fullName>
    </submittedName>
</protein>
<keyword evidence="2" id="KW-1185">Reference proteome</keyword>
<evidence type="ECO:0000313" key="1">
    <source>
        <dbReference type="EMBL" id="QUH28233.1"/>
    </source>
</evidence>
<reference evidence="1 2" key="1">
    <citation type="submission" date="2020-07" db="EMBL/GenBank/DDBJ databases">
        <title>Vallitalea guaymasensis genome.</title>
        <authorList>
            <person name="Postec A."/>
        </authorList>
    </citation>
    <scope>NUCLEOTIDE SEQUENCE [LARGE SCALE GENOMIC DNA]</scope>
    <source>
        <strain evidence="1 2">Ra1766G1</strain>
    </source>
</reference>
<organism evidence="1 2">
    <name type="scientific">Vallitalea guaymasensis</name>
    <dbReference type="NCBI Taxonomy" id="1185412"/>
    <lineage>
        <taxon>Bacteria</taxon>
        <taxon>Bacillati</taxon>
        <taxon>Bacillota</taxon>
        <taxon>Clostridia</taxon>
        <taxon>Lachnospirales</taxon>
        <taxon>Vallitaleaceae</taxon>
        <taxon>Vallitalea</taxon>
    </lineage>
</organism>
<dbReference type="KEGG" id="vgu:HYG85_04600"/>
<dbReference type="AlphaFoldDB" id="A0A8J8M8H2"/>
<sequence>MNGNVPIFSQFGENIYASDIVQDCINCIATECSKLMPKHIRNDPNGMQVRVNSELNRLFKFSPNELMTTKDFLEKIVWQLYLNYNVFIYPTYKDGKYTGFYPLDPKVVTFKQDESNRMFVEMRFASGENYTLPYESLIHLRLRYSVNEVMGGGMNGQPDNEALLKILQTNDTVIEGLDKAIKTSLQIRGVYKYGSMVDEEKLIQEKNKFEKRISSGESGILPLDVKGEYIPLQVDPKIIDKDTMGFLEMKVLKWFGVSLPILTGDFTDEQYQAFYEKTIEPLVISLGQAFSKTIFSKEKLNHGNEIVFYPQKLLFTNVKNKIAVADILGNRGALTNNALLELFGYPPYIGGDERYMSLNYVDVNIANQYQLNKARMEGKEDG</sequence>
<dbReference type="EMBL" id="CP058561">
    <property type="protein sequence ID" value="QUH28233.1"/>
    <property type="molecule type" value="Genomic_DNA"/>
</dbReference>
<name>A0A8J8M8H2_9FIRM</name>